<organism evidence="1">
    <name type="scientific">Phallusia mammillata</name>
    <dbReference type="NCBI Taxonomy" id="59560"/>
    <lineage>
        <taxon>Eukaryota</taxon>
        <taxon>Metazoa</taxon>
        <taxon>Chordata</taxon>
        <taxon>Tunicata</taxon>
        <taxon>Ascidiacea</taxon>
        <taxon>Phlebobranchia</taxon>
        <taxon>Ascidiidae</taxon>
        <taxon>Phallusia</taxon>
    </lineage>
</organism>
<dbReference type="PANTHER" id="PTHR31508:SF2">
    <property type="entry name" value="PROTEIN PITCHFORK"/>
    <property type="match status" value="1"/>
</dbReference>
<evidence type="ECO:0000313" key="1">
    <source>
        <dbReference type="EMBL" id="CAB3264857.1"/>
    </source>
</evidence>
<reference evidence="1" key="1">
    <citation type="submission" date="2020-04" db="EMBL/GenBank/DDBJ databases">
        <authorList>
            <person name="Neveu A P."/>
        </authorList>
    </citation>
    <scope>NUCLEOTIDE SEQUENCE</scope>
    <source>
        <tissue evidence="1">Whole embryo</tissue>
    </source>
</reference>
<dbReference type="EMBL" id="LR788995">
    <property type="protein sequence ID" value="CAB3264857.1"/>
    <property type="molecule type" value="mRNA"/>
</dbReference>
<gene>
    <name evidence="1" type="primary">Pifo</name>
</gene>
<dbReference type="AlphaFoldDB" id="A0A6F9DN49"/>
<proteinExistence type="evidence at transcript level"/>
<protein>
    <submittedName>
        <fullName evidence="1">Protein pitchfork-like</fullName>
    </submittedName>
</protein>
<name>A0A6F9DN49_9ASCI</name>
<sequence length="194" mass="22508">MFMDIDDPNKKAVSFGTTLDRGLFPHVCAPDRTGNELYPLRGAPDRGPGRYNNAEVSSFTYNLDKWVCSKRGYTCGSRTEPRFRKIHQMVTPSPTQYQTNWTNRVKPKSAYKPFETSALRFKQLTQDPMITPGPGIYEHDVPRNRQVKWPQQFGAPITPIQPNVMRRTLKTELLGDKEARKFRNRVAYFRLYCE</sequence>
<dbReference type="InterPro" id="IPR033602">
    <property type="entry name" value="CIMAP3"/>
</dbReference>
<dbReference type="GO" id="GO:0031344">
    <property type="term" value="P:regulation of cell projection organization"/>
    <property type="evidence" value="ECO:0007669"/>
    <property type="project" value="TreeGrafter"/>
</dbReference>
<dbReference type="GO" id="GO:0008092">
    <property type="term" value="F:cytoskeletal protein binding"/>
    <property type="evidence" value="ECO:0007669"/>
    <property type="project" value="TreeGrafter"/>
</dbReference>
<accession>A0A6F9DN49</accession>
<dbReference type="PANTHER" id="PTHR31508">
    <property type="entry name" value="PROTEIN PITCHFORK"/>
    <property type="match status" value="1"/>
</dbReference>